<dbReference type="EMBL" id="AEQV01000121">
    <property type="protein sequence ID" value="EGD08506.1"/>
    <property type="molecule type" value="Genomic_DNA"/>
</dbReference>
<reference evidence="1 2" key="1">
    <citation type="journal article" date="2011" name="BMC Genomics">
        <title>Comparative genomics reveals diversity among xanthomonads infecting tomato and pepper.</title>
        <authorList>
            <person name="Potnis N."/>
            <person name="Krasileva K."/>
            <person name="Chow V."/>
            <person name="Almeida N.F."/>
            <person name="Patil P.B."/>
            <person name="Ryan R.P."/>
            <person name="Sharlach M."/>
            <person name="Behlau F."/>
            <person name="Dow J.M."/>
            <person name="Momol M.T."/>
            <person name="White F.F."/>
            <person name="Preston J.F."/>
            <person name="Vinatzer B.A."/>
            <person name="Koebnik R."/>
            <person name="Setubal J.C."/>
            <person name="Norman D.J."/>
            <person name="Staskawicz B.J."/>
            <person name="Jones J.B."/>
        </authorList>
    </citation>
    <scope>NUCLEOTIDE SEQUENCE [LARGE SCALE GENOMIC DNA]</scope>
    <source>
        <strain evidence="1 2">ATCC 35937</strain>
    </source>
</reference>
<protein>
    <submittedName>
        <fullName evidence="1">Uncharacterized protein</fullName>
    </submittedName>
</protein>
<dbReference type="AlphaFoldDB" id="F0BG53"/>
<evidence type="ECO:0000313" key="1">
    <source>
        <dbReference type="EMBL" id="EGD08506.1"/>
    </source>
</evidence>
<name>F0BG53_9XANT</name>
<evidence type="ECO:0000313" key="2">
    <source>
        <dbReference type="Proteomes" id="UP000003299"/>
    </source>
</evidence>
<proteinExistence type="predicted"/>
<gene>
    <name evidence="1" type="ORF">XVE_3217</name>
</gene>
<accession>F0BG53</accession>
<sequence length="57" mass="6101">MHDALGTDVWALTRLRAPLLAGALRLLRGIPTAMPVATQFAAGRARCTLQSIGDRTQ</sequence>
<dbReference type="Proteomes" id="UP000003299">
    <property type="component" value="Unassembled WGS sequence"/>
</dbReference>
<organism evidence="1 2">
    <name type="scientific">Xanthomonas vesicatoria ATCC 35937</name>
    <dbReference type="NCBI Taxonomy" id="925775"/>
    <lineage>
        <taxon>Bacteria</taxon>
        <taxon>Pseudomonadati</taxon>
        <taxon>Pseudomonadota</taxon>
        <taxon>Gammaproteobacteria</taxon>
        <taxon>Lysobacterales</taxon>
        <taxon>Lysobacteraceae</taxon>
        <taxon>Xanthomonas</taxon>
    </lineage>
</organism>
<comment type="caution">
    <text evidence="1">The sequence shown here is derived from an EMBL/GenBank/DDBJ whole genome shotgun (WGS) entry which is preliminary data.</text>
</comment>